<feature type="domain" description="Flagellar hook-length control protein-like C-terminal" evidence="2">
    <location>
        <begin position="290"/>
        <end position="365"/>
    </location>
</feature>
<keyword evidence="4" id="KW-1185">Reference proteome</keyword>
<feature type="compositionally biased region" description="Polar residues" evidence="1">
    <location>
        <begin position="1"/>
        <end position="14"/>
    </location>
</feature>
<keyword evidence="3" id="KW-0966">Cell projection</keyword>
<keyword evidence="3" id="KW-0282">Flagellum</keyword>
<reference evidence="3 4" key="1">
    <citation type="submission" date="2017-05" db="EMBL/GenBank/DDBJ databases">
        <authorList>
            <person name="Varghese N."/>
            <person name="Submissions S."/>
        </authorList>
    </citation>
    <scope>NUCLEOTIDE SEQUENCE [LARGE SCALE GENOMIC DNA]</scope>
    <source>
        <strain evidence="3 4">DSM 15949</strain>
    </source>
</reference>
<name>A0ABY1PEM6_9HYPH</name>
<accession>A0ABY1PEM6</accession>
<dbReference type="InterPro" id="IPR038610">
    <property type="entry name" value="FliK-like_C_sf"/>
</dbReference>
<dbReference type="CDD" id="cd17470">
    <property type="entry name" value="T3SS_Flik_C"/>
    <property type="match status" value="1"/>
</dbReference>
<protein>
    <submittedName>
        <fullName evidence="3">Flagellar hook-length control protein FliK</fullName>
    </submittedName>
</protein>
<dbReference type="InterPro" id="IPR021136">
    <property type="entry name" value="Flagellar_hook_control-like_C"/>
</dbReference>
<feature type="region of interest" description="Disordered" evidence="1">
    <location>
        <begin position="1"/>
        <end position="145"/>
    </location>
</feature>
<evidence type="ECO:0000313" key="4">
    <source>
        <dbReference type="Proteomes" id="UP001157914"/>
    </source>
</evidence>
<feature type="compositionally biased region" description="Gly residues" evidence="1">
    <location>
        <begin position="402"/>
        <end position="412"/>
    </location>
</feature>
<feature type="region of interest" description="Disordered" evidence="1">
    <location>
        <begin position="370"/>
        <end position="445"/>
    </location>
</feature>
<gene>
    <name evidence="3" type="ORF">SAMN06265374_3598</name>
</gene>
<dbReference type="RefSeq" id="WP_155191424.1">
    <property type="nucleotide sequence ID" value="NZ_BAAAEA010000001.1"/>
</dbReference>
<evidence type="ECO:0000313" key="3">
    <source>
        <dbReference type="EMBL" id="SMP32748.1"/>
    </source>
</evidence>
<dbReference type="Pfam" id="PF02120">
    <property type="entry name" value="Flg_hook"/>
    <property type="match status" value="1"/>
</dbReference>
<feature type="compositionally biased region" description="Polar residues" evidence="1">
    <location>
        <begin position="418"/>
        <end position="429"/>
    </location>
</feature>
<feature type="compositionally biased region" description="Polar residues" evidence="1">
    <location>
        <begin position="51"/>
        <end position="62"/>
    </location>
</feature>
<organism evidence="3 4">
    <name type="scientific">Roseibium denhamense</name>
    <dbReference type="NCBI Taxonomy" id="76305"/>
    <lineage>
        <taxon>Bacteria</taxon>
        <taxon>Pseudomonadati</taxon>
        <taxon>Pseudomonadota</taxon>
        <taxon>Alphaproteobacteria</taxon>
        <taxon>Hyphomicrobiales</taxon>
        <taxon>Stappiaceae</taxon>
        <taxon>Roseibium</taxon>
    </lineage>
</organism>
<sequence>MTMPSQTMVRSTAASGKMVEGTGGGKTPDSTQDVAAKFQSMLQGIRGGETSGPQASQKQAGSENAAGDEADETAKDGKGTGNGQAGAARGSDGDPARYATANLADALKKASQNALAKPSDTGGQSIPEAQDGQTPSDPVRSGAVPGAINLTLQTAMAAIPGGTPTHRGASAQGQPQAWTLAQAQQAAQSSSLEMPGQAGNEGAGKVGTSSLFAQFGVEPETVQGSGTGHSPRTMLPEDAQGTVKVLRQETHFAPNMRLSPVQQVGEQITAALKEIQGSASRFDTVLATKAEGPVLKTLDIQLTPHELGTVKVSLRMVGDDVQVSLVASKAQTAELLKQDRQLLDQMLRSTGMKADTITIQAGDDRSTIVQASTQPGNSSAQNQTSSNSNGQLDAQQQNSNGSGSGRGEGNQGDGAPDQSFQSSDMTKGQGNEEAPGIRLSDGIYL</sequence>
<comment type="caution">
    <text evidence="3">The sequence shown here is derived from an EMBL/GenBank/DDBJ whole genome shotgun (WGS) entry which is preliminary data.</text>
</comment>
<feature type="region of interest" description="Disordered" evidence="1">
    <location>
        <begin position="159"/>
        <end position="206"/>
    </location>
</feature>
<keyword evidence="3" id="KW-0969">Cilium</keyword>
<feature type="compositionally biased region" description="Low complexity" evidence="1">
    <location>
        <begin position="181"/>
        <end position="191"/>
    </location>
</feature>
<proteinExistence type="predicted"/>
<feature type="compositionally biased region" description="Low complexity" evidence="1">
    <location>
        <begin position="377"/>
        <end position="401"/>
    </location>
</feature>
<dbReference type="EMBL" id="FXTT01000005">
    <property type="protein sequence ID" value="SMP32748.1"/>
    <property type="molecule type" value="Genomic_DNA"/>
</dbReference>
<dbReference type="Proteomes" id="UP001157914">
    <property type="component" value="Unassembled WGS sequence"/>
</dbReference>
<dbReference type="Gene3D" id="3.30.750.140">
    <property type="match status" value="1"/>
</dbReference>
<evidence type="ECO:0000259" key="2">
    <source>
        <dbReference type="Pfam" id="PF02120"/>
    </source>
</evidence>
<evidence type="ECO:0000256" key="1">
    <source>
        <dbReference type="SAM" id="MobiDB-lite"/>
    </source>
</evidence>